<keyword evidence="9" id="KW-0175">Coiled coil</keyword>
<dbReference type="InterPro" id="IPR000711">
    <property type="entry name" value="ATPase_OSCP/dsu"/>
</dbReference>
<sequence>MSKGVVAKRYALALFEVASAKQQINEVEQELQLITQILNDNPAFLQFLQHPQIAKENKKKEFEQAFDGKISETVMNFTGLLIDRNREEILTSVLSFFVEKANEERGLVDAMVTSVRQLSEEEKQGLAKSFEKLLNKKIRIENKIDASIMGGVVVQIGDRLYDGSTKGKLHRIEQKIMQSQVR</sequence>
<evidence type="ECO:0000256" key="1">
    <source>
        <dbReference type="ARBA" id="ARBA00004370"/>
    </source>
</evidence>
<keyword evidence="6 8" id="KW-0139">CF(1)</keyword>
<feature type="coiled-coil region" evidence="9">
    <location>
        <begin position="10"/>
        <end position="37"/>
    </location>
</feature>
<keyword evidence="4 8" id="KW-0406">Ion transport</keyword>
<evidence type="ECO:0000256" key="7">
    <source>
        <dbReference type="ARBA" id="ARBA00023310"/>
    </source>
</evidence>
<dbReference type="HAMAP" id="MF_01416">
    <property type="entry name" value="ATP_synth_delta_bact"/>
    <property type="match status" value="1"/>
</dbReference>
<keyword evidence="8" id="KW-1003">Cell membrane</keyword>
<dbReference type="PROSITE" id="PS00389">
    <property type="entry name" value="ATPASE_DELTA"/>
    <property type="match status" value="1"/>
</dbReference>
<comment type="function">
    <text evidence="8">This protein is part of the stalk that links CF(0) to CF(1). It either transmits conformational changes from CF(0) to CF(1) or is implicated in proton conduction.</text>
</comment>
<keyword evidence="3 8" id="KW-0375">Hydrogen ion transport</keyword>
<evidence type="ECO:0000313" key="11">
    <source>
        <dbReference type="Proteomes" id="UP001519343"/>
    </source>
</evidence>
<dbReference type="Proteomes" id="UP001519343">
    <property type="component" value="Unassembled WGS sequence"/>
</dbReference>
<keyword evidence="11" id="KW-1185">Reference proteome</keyword>
<dbReference type="InterPro" id="IPR026015">
    <property type="entry name" value="ATP_synth_OSCP/delta_N_sf"/>
</dbReference>
<dbReference type="PANTHER" id="PTHR11910">
    <property type="entry name" value="ATP SYNTHASE DELTA CHAIN"/>
    <property type="match status" value="1"/>
</dbReference>
<gene>
    <name evidence="8" type="primary">atpH</name>
    <name evidence="10" type="ORF">J2Z37_004047</name>
</gene>
<name>A0ABS4GVZ5_9BACL</name>
<proteinExistence type="inferred from homology"/>
<accession>A0ABS4GVZ5</accession>
<dbReference type="PRINTS" id="PR00125">
    <property type="entry name" value="ATPASEDELTA"/>
</dbReference>
<keyword evidence="2 8" id="KW-0813">Transport</keyword>
<evidence type="ECO:0000256" key="3">
    <source>
        <dbReference type="ARBA" id="ARBA00022781"/>
    </source>
</evidence>
<evidence type="ECO:0000256" key="5">
    <source>
        <dbReference type="ARBA" id="ARBA00023136"/>
    </source>
</evidence>
<comment type="caution">
    <text evidence="10">The sequence shown here is derived from an EMBL/GenBank/DDBJ whole genome shotgun (WGS) entry which is preliminary data.</text>
</comment>
<dbReference type="SUPFAM" id="SSF47928">
    <property type="entry name" value="N-terminal domain of the delta subunit of the F1F0-ATP synthase"/>
    <property type="match status" value="1"/>
</dbReference>
<protein>
    <recommendedName>
        <fullName evidence="8">ATP synthase subunit delta</fullName>
    </recommendedName>
    <alternativeName>
        <fullName evidence="8">ATP synthase F(1) sector subunit delta</fullName>
    </alternativeName>
    <alternativeName>
        <fullName evidence="8">F-type ATPase subunit delta</fullName>
        <shortName evidence="8">F-ATPase subunit delta</shortName>
    </alternativeName>
</protein>
<comment type="similarity">
    <text evidence="8">Belongs to the ATPase delta chain family.</text>
</comment>
<evidence type="ECO:0000256" key="2">
    <source>
        <dbReference type="ARBA" id="ARBA00022448"/>
    </source>
</evidence>
<evidence type="ECO:0000256" key="4">
    <source>
        <dbReference type="ARBA" id="ARBA00023065"/>
    </source>
</evidence>
<dbReference type="EMBL" id="JAGGKT010000015">
    <property type="protein sequence ID" value="MBP1934030.1"/>
    <property type="molecule type" value="Genomic_DNA"/>
</dbReference>
<dbReference type="NCBIfam" id="NF004402">
    <property type="entry name" value="PRK05758.2-2"/>
    <property type="match status" value="1"/>
</dbReference>
<keyword evidence="7 8" id="KW-0066">ATP synthesis</keyword>
<keyword evidence="5 8" id="KW-0472">Membrane</keyword>
<dbReference type="RefSeq" id="WP_209812038.1">
    <property type="nucleotide sequence ID" value="NZ_JAGGKT010000015.1"/>
</dbReference>
<dbReference type="InterPro" id="IPR020781">
    <property type="entry name" value="ATPase_OSCP/d_CS"/>
</dbReference>
<dbReference type="NCBIfam" id="TIGR01145">
    <property type="entry name" value="ATP_synt_delta"/>
    <property type="match status" value="1"/>
</dbReference>
<evidence type="ECO:0000256" key="8">
    <source>
        <dbReference type="HAMAP-Rule" id="MF_01416"/>
    </source>
</evidence>
<comment type="function">
    <text evidence="8">F(1)F(0) ATP synthase produces ATP from ADP in the presence of a proton or sodium gradient. F-type ATPases consist of two structural domains, F(1) containing the extramembraneous catalytic core and F(0) containing the membrane proton channel, linked together by a central stalk and a peripheral stalk. During catalysis, ATP synthesis in the catalytic domain of F(1) is coupled via a rotary mechanism of the central stalk subunits to proton translocation.</text>
</comment>
<comment type="subcellular location">
    <subcellularLocation>
        <location evidence="8">Cell membrane</location>
        <topology evidence="8">Peripheral membrane protein</topology>
    </subcellularLocation>
    <subcellularLocation>
        <location evidence="1">Membrane</location>
    </subcellularLocation>
</comment>
<evidence type="ECO:0000313" key="10">
    <source>
        <dbReference type="EMBL" id="MBP1934030.1"/>
    </source>
</evidence>
<dbReference type="NCBIfam" id="NF004403">
    <property type="entry name" value="PRK05758.2-4"/>
    <property type="match status" value="1"/>
</dbReference>
<dbReference type="Pfam" id="PF00213">
    <property type="entry name" value="OSCP"/>
    <property type="match status" value="1"/>
</dbReference>
<organism evidence="10 11">
    <name type="scientific">Ammoniphilus resinae</name>
    <dbReference type="NCBI Taxonomy" id="861532"/>
    <lineage>
        <taxon>Bacteria</taxon>
        <taxon>Bacillati</taxon>
        <taxon>Bacillota</taxon>
        <taxon>Bacilli</taxon>
        <taxon>Bacillales</taxon>
        <taxon>Paenibacillaceae</taxon>
        <taxon>Aneurinibacillus group</taxon>
        <taxon>Ammoniphilus</taxon>
    </lineage>
</organism>
<reference evidence="10 11" key="1">
    <citation type="submission" date="2021-03" db="EMBL/GenBank/DDBJ databases">
        <title>Genomic Encyclopedia of Type Strains, Phase IV (KMG-IV): sequencing the most valuable type-strain genomes for metagenomic binning, comparative biology and taxonomic classification.</title>
        <authorList>
            <person name="Goeker M."/>
        </authorList>
    </citation>
    <scope>NUCLEOTIDE SEQUENCE [LARGE SCALE GENOMIC DNA]</scope>
    <source>
        <strain evidence="10 11">DSM 24738</strain>
    </source>
</reference>
<dbReference type="Gene3D" id="1.10.520.20">
    <property type="entry name" value="N-terminal domain of the delta subunit of the F1F0-ATP synthase"/>
    <property type="match status" value="1"/>
</dbReference>
<evidence type="ECO:0000256" key="6">
    <source>
        <dbReference type="ARBA" id="ARBA00023196"/>
    </source>
</evidence>
<evidence type="ECO:0000256" key="9">
    <source>
        <dbReference type="SAM" id="Coils"/>
    </source>
</evidence>